<dbReference type="RefSeq" id="WP_162335184.1">
    <property type="nucleotide sequence ID" value="NZ_CP048113.1"/>
</dbReference>
<dbReference type="AlphaFoldDB" id="A0A6B9ZMK0"/>
<accession>A0A6B9ZMK0</accession>
<protein>
    <submittedName>
        <fullName evidence="1">Sigma-70 family RNA polymerase sigma factor</fullName>
    </submittedName>
</protein>
<dbReference type="InterPro" id="IPR013324">
    <property type="entry name" value="RNA_pol_sigma_r3/r4-like"/>
</dbReference>
<gene>
    <name evidence="1" type="ORF">GWR21_28950</name>
</gene>
<evidence type="ECO:0000313" key="2">
    <source>
        <dbReference type="Proteomes" id="UP000476411"/>
    </source>
</evidence>
<reference evidence="1 2" key="1">
    <citation type="submission" date="2020-01" db="EMBL/GenBank/DDBJ databases">
        <title>Complete genome sequence of Chitinophaga sp. H33E-04 isolated from quinoa roots.</title>
        <authorList>
            <person name="Weon H.-Y."/>
            <person name="Lee S.A."/>
        </authorList>
    </citation>
    <scope>NUCLEOTIDE SEQUENCE [LARGE SCALE GENOMIC DNA]</scope>
    <source>
        <strain evidence="1 2">H33E-04</strain>
    </source>
</reference>
<organism evidence="1 2">
    <name type="scientific">Chitinophaga agri</name>
    <dbReference type="NCBI Taxonomy" id="2703787"/>
    <lineage>
        <taxon>Bacteria</taxon>
        <taxon>Pseudomonadati</taxon>
        <taxon>Bacteroidota</taxon>
        <taxon>Chitinophagia</taxon>
        <taxon>Chitinophagales</taxon>
        <taxon>Chitinophagaceae</taxon>
        <taxon>Chitinophaga</taxon>
    </lineage>
</organism>
<dbReference type="Proteomes" id="UP000476411">
    <property type="component" value="Chromosome"/>
</dbReference>
<dbReference type="KEGG" id="chih:GWR21_28950"/>
<dbReference type="SUPFAM" id="SSF88659">
    <property type="entry name" value="Sigma3 and sigma4 domains of RNA polymerase sigma factors"/>
    <property type="match status" value="1"/>
</dbReference>
<name>A0A6B9ZMK0_9BACT</name>
<sequence>MLQQLANLPDNELMARARKLKDEEAAGILLERYSHLLAAVSLPSLNSYGNTPDDFFPSLLKRLFKSLQTQTIPKIGEWMQFFVKSQGSRTERNAFYFPTSASSDITRIEYKVEKANIDLLQKQHISAAMQAAFDQLSDDDRDMLTEFYLEQKTFAEIAGERGYTLEETRLLIKQSKQELASQVLANLEHSKPVVTEESTVTAHVKTARPRKETKSAKRTQVINVEDVISDTPEPPQTIVVNVEYNEPVIAEENSVPVNLKTARPRRETRSTKRTQVINVEDVISDAQEPAKPTAFKKPRKTRMAVNVEDIVSDTQVPNAHLAYATAVKEQPTAVLEIVSDGQAEETMPPASVKPSKRRRTIILEIPQTDNQEKAINLDYAKSGKQGQDIKDLQQGSLF</sequence>
<keyword evidence="2" id="KW-1185">Reference proteome</keyword>
<dbReference type="EMBL" id="CP048113">
    <property type="protein sequence ID" value="QHS63468.1"/>
    <property type="molecule type" value="Genomic_DNA"/>
</dbReference>
<proteinExistence type="predicted"/>
<evidence type="ECO:0000313" key="1">
    <source>
        <dbReference type="EMBL" id="QHS63468.1"/>
    </source>
</evidence>